<keyword evidence="3" id="KW-1185">Reference proteome</keyword>
<dbReference type="Proteomes" id="UP001642409">
    <property type="component" value="Unassembled WGS sequence"/>
</dbReference>
<dbReference type="InterPro" id="IPR033304">
    <property type="entry name" value="DLEC1"/>
</dbReference>
<reference evidence="2 3" key="2">
    <citation type="submission" date="2024-07" db="EMBL/GenBank/DDBJ databases">
        <authorList>
            <person name="Akdeniz Z."/>
        </authorList>
    </citation>
    <scope>NUCLEOTIDE SEQUENCE [LARGE SCALE GENOMIC DNA]</scope>
</reference>
<evidence type="ECO:0000313" key="3">
    <source>
        <dbReference type="Proteomes" id="UP001642409"/>
    </source>
</evidence>
<dbReference type="EMBL" id="CAXDID020000096">
    <property type="protein sequence ID" value="CAL6024467.1"/>
    <property type="molecule type" value="Genomic_DNA"/>
</dbReference>
<proteinExistence type="predicted"/>
<sequence>MSQIVSLDEILDEAENSKQNSTTKLIKLPPPNVLRTTAARKNYQSQMPQPMEHIPNQKLKETKKTLQKLQEVQSQYTKTVTSKINYFDKTAVMDTDLILEEKRQAALMSQFGICNETQKSNADALLLSGSQIVFSQYQPNEIYKSLFQITNTGKSGRKVKLMPPVEPFFVQTLNFTLQPGQIQNIEVIFRPDSFSPQKSNIMIQSGEWRQEVPIVAFNTQAQFVIKQLIIDNVTEPDVSLSRELQNDATTINISTQPLVKLYDTPHQIRLLIENDSTNTSPVKHSLYAQKKLEPPIHNPAHVTDLQMHSDKIQMSLNRENCVNVEFNGEDNEEEIDFNQLSKLQQFYYLERINNLNDYFQDEPENKPKPDWQFKMLAHGVVCIDLIFNDDVGDKTNTIVLQTAEGHVLTINLKIEISNGSVALLECGQPLKTPVNIPIDVKSSLFNKVFEQNRLTNDRVIPVSRSLNTNESKTVDVKFQVSGLNNNSLKFFLRPYSEHLAMGYLSDNYIPQVKSNFALNNVQIGNSMVKATMQMTNDQAPLQAVLDFAYIYNERIYTLFRFIFTIDPIITPPAQITLQKSREQDLQNLEMLSQPKSTDYLLISEPALDLGVIPVQKGATFKFQIKNCSKDVFIPFIVAPNLHSSLSSLTSVPQDFGVKFKWSRAEDQVESEIVFADVLDVLGSKMKQWTNINTEAQKGFPETLKSFRQQLLVSARERQTEDCYKMKLPSIGKQNSSQRVELEPIQVFPECGIVPPGQSVTVNVRVTPVTVGPIDAFIVINTPATKYYETISQRIQMLLDQPKTNPHSSQSARTTSTLLTRTVVPQNLVLQQQYIQKCIPNNELQRIFSNNSNNIHEMEGGLLSDRDVFCRVYGVVAIPQVQFQSKVIKNDSDQLKPVQIQLQNFGQAQTEIEVAVIKGDAQFVPKTEMPQHMNSLALQVWAKQAKLLNTFKITLGPNEIQQIMILPGLEDSVVVARKPINTFGNMSALLDQNLIDQNQNFIVAACRVLKRLEPLKPFIYLDSEPQTKYIVLSPCSRNMKQMRIVTRPYQPIKVDFTIVNPASSQFCCEIQTGRDLVAPSAIKIGPQEKAKASFAINPDHSGEMETFITFHDCNMRIVVSAYGPDISLRCPALRSFEKLSSHQGMVKQQGRSRSSESLQWDDLLSEIPYSVKLAALQAGDEINESELYQEAEPVQEPHHNIQEPLDFSLLRSKSHFKQILDNVPVLEFENLGGPTSKPINLTVVNPTGSSLKVEPKAVPLDRPFVTLSLSKMGSTHKLNVGGLFENTQELQSPFFVATPSVAEIQKNQSSQIELKAVNMKNFGTYEAMLQVQGLFIKLKCNRQVPGLKLCDNLKLVQLESCFGIDKTCQLELISEALNALKIKLEVESPFKLNKTEYDVGASEKVKIQLQLEAKSVFNLIKHTPQKNLVSIKDHLNAELAPRQILSELRVYMLDCLDEHMQPQILKFPIQLQVSAPRIDPRYTYLKFKPIFRNQEHVLIKRLENPTNHLLKYTIVHIPINDVQLWEVELLFLVYYVSNYILKYFATSNADDKFQQIISSWRLFMNYSLTQEGQKYDFDRIRPQSTIQSRYLIFQKGKIEITTCNKRTAMTKQTRQKMFREGQLIHLTNLGSSEAFVFSSFLGPTDEFIKYCTNLNQLYHLFKMSLCNFYVLVNKTNL</sequence>
<reference evidence="1" key="1">
    <citation type="submission" date="2023-06" db="EMBL/GenBank/DDBJ databases">
        <authorList>
            <person name="Kurt Z."/>
        </authorList>
    </citation>
    <scope>NUCLEOTIDE SEQUENCE</scope>
</reference>
<name>A0AA86RU56_9EUKA</name>
<dbReference type="PANTHER" id="PTHR46348">
    <property type="entry name" value="DELETED IN LUNG AND ESOPHAGEAL CANCER PROTEIN 1"/>
    <property type="match status" value="1"/>
</dbReference>
<dbReference type="GO" id="GO:0005737">
    <property type="term" value="C:cytoplasm"/>
    <property type="evidence" value="ECO:0007669"/>
    <property type="project" value="TreeGrafter"/>
</dbReference>
<dbReference type="GO" id="GO:0005929">
    <property type="term" value="C:cilium"/>
    <property type="evidence" value="ECO:0007669"/>
    <property type="project" value="TreeGrafter"/>
</dbReference>
<evidence type="ECO:0000313" key="2">
    <source>
        <dbReference type="EMBL" id="CAL6024467.1"/>
    </source>
</evidence>
<dbReference type="EMBL" id="CATOUU010001114">
    <property type="protein sequence ID" value="CAI9972605.1"/>
    <property type="molecule type" value="Genomic_DNA"/>
</dbReference>
<gene>
    <name evidence="2" type="ORF">HINF_LOCUS29627</name>
    <name evidence="1" type="ORF">HINF_LOCUS60250</name>
</gene>
<dbReference type="Gene3D" id="2.60.40.10">
    <property type="entry name" value="Immunoglobulins"/>
    <property type="match status" value="2"/>
</dbReference>
<organism evidence="1">
    <name type="scientific">Hexamita inflata</name>
    <dbReference type="NCBI Taxonomy" id="28002"/>
    <lineage>
        <taxon>Eukaryota</taxon>
        <taxon>Metamonada</taxon>
        <taxon>Diplomonadida</taxon>
        <taxon>Hexamitidae</taxon>
        <taxon>Hexamitinae</taxon>
        <taxon>Hexamita</taxon>
    </lineage>
</organism>
<dbReference type="GO" id="GO:0015631">
    <property type="term" value="F:tubulin binding"/>
    <property type="evidence" value="ECO:0007669"/>
    <property type="project" value="TreeGrafter"/>
</dbReference>
<evidence type="ECO:0000313" key="1">
    <source>
        <dbReference type="EMBL" id="CAI9972605.1"/>
    </source>
</evidence>
<dbReference type="InterPro" id="IPR013783">
    <property type="entry name" value="Ig-like_fold"/>
</dbReference>
<protein>
    <submittedName>
        <fullName evidence="1">Uncharacterized protein</fullName>
    </submittedName>
</protein>
<accession>A0AA86RU56</accession>
<comment type="caution">
    <text evidence="1">The sequence shown here is derived from an EMBL/GenBank/DDBJ whole genome shotgun (WGS) entry which is preliminary data.</text>
</comment>
<dbReference type="PANTHER" id="PTHR46348:SF1">
    <property type="entry name" value="DELETED IN LUNG AND ESOPHAGEAL CANCER PROTEIN 1"/>
    <property type="match status" value="1"/>
</dbReference>
<dbReference type="GO" id="GO:0008285">
    <property type="term" value="P:negative regulation of cell population proliferation"/>
    <property type="evidence" value="ECO:0007669"/>
    <property type="project" value="InterPro"/>
</dbReference>